<gene>
    <name evidence="2" type="ORF">D7Z26_07615</name>
</gene>
<feature type="transmembrane region" description="Helical" evidence="1">
    <location>
        <begin position="53"/>
        <end position="74"/>
    </location>
</feature>
<dbReference type="AlphaFoldDB" id="A0A494Y485"/>
<keyword evidence="1" id="KW-0812">Transmembrane</keyword>
<accession>A0A494Y485</accession>
<evidence type="ECO:0000313" key="3">
    <source>
        <dbReference type="Proteomes" id="UP000282076"/>
    </source>
</evidence>
<protein>
    <submittedName>
        <fullName evidence="2">Uncharacterized protein</fullName>
    </submittedName>
</protein>
<dbReference type="Proteomes" id="UP000282076">
    <property type="component" value="Unassembled WGS sequence"/>
</dbReference>
<name>A0A494Y485_9BACL</name>
<evidence type="ECO:0000313" key="2">
    <source>
        <dbReference type="EMBL" id="RKP55086.1"/>
    </source>
</evidence>
<comment type="caution">
    <text evidence="2">The sequence shown here is derived from an EMBL/GenBank/DDBJ whole genome shotgun (WGS) entry which is preliminary data.</text>
</comment>
<proteinExistence type="predicted"/>
<dbReference type="RefSeq" id="WP_120975505.1">
    <property type="nucleotide sequence ID" value="NZ_RBZM01000004.1"/>
</dbReference>
<evidence type="ECO:0000256" key="1">
    <source>
        <dbReference type="SAM" id="Phobius"/>
    </source>
</evidence>
<dbReference type="EMBL" id="RBZM01000004">
    <property type="protein sequence ID" value="RKP55086.1"/>
    <property type="molecule type" value="Genomic_DNA"/>
</dbReference>
<organism evidence="2 3">
    <name type="scientific">Cohnella endophytica</name>
    <dbReference type="NCBI Taxonomy" id="2419778"/>
    <lineage>
        <taxon>Bacteria</taxon>
        <taxon>Bacillati</taxon>
        <taxon>Bacillota</taxon>
        <taxon>Bacilli</taxon>
        <taxon>Bacillales</taxon>
        <taxon>Paenibacillaceae</taxon>
        <taxon>Cohnella</taxon>
    </lineage>
</organism>
<keyword evidence="1" id="KW-0472">Membrane</keyword>
<reference evidence="2 3" key="1">
    <citation type="submission" date="2018-10" db="EMBL/GenBank/DDBJ databases">
        <title>Cohnella sp. M2MS4P-1, whole genome shotgun sequence.</title>
        <authorList>
            <person name="Tuo L."/>
        </authorList>
    </citation>
    <scope>NUCLEOTIDE SEQUENCE [LARGE SCALE GENOMIC DNA]</scope>
    <source>
        <strain evidence="2 3">M2MS4P-1</strain>
    </source>
</reference>
<dbReference type="OrthoDB" id="2622240at2"/>
<keyword evidence="3" id="KW-1185">Reference proteome</keyword>
<sequence>MRYTMTIAGTLIGIALSLFNSTGYDPHNMFLIMFSVPMWFVELFTDIHKVNVWFMYVLTVISWALIGFLGDLGVKRIRTWRHL</sequence>
<keyword evidence="1" id="KW-1133">Transmembrane helix</keyword>